<dbReference type="Pfam" id="PF12833">
    <property type="entry name" value="HTH_18"/>
    <property type="match status" value="1"/>
</dbReference>
<dbReference type="PANTHER" id="PTHR46796:SF13">
    <property type="entry name" value="HTH-TYPE TRANSCRIPTIONAL ACTIVATOR RHAS"/>
    <property type="match status" value="1"/>
</dbReference>
<dbReference type="PANTHER" id="PTHR46796">
    <property type="entry name" value="HTH-TYPE TRANSCRIPTIONAL ACTIVATOR RHAS-RELATED"/>
    <property type="match status" value="1"/>
</dbReference>
<dbReference type="PROSITE" id="PS01124">
    <property type="entry name" value="HTH_ARAC_FAMILY_2"/>
    <property type="match status" value="1"/>
</dbReference>
<keyword evidence="1" id="KW-0805">Transcription regulation</keyword>
<evidence type="ECO:0000256" key="1">
    <source>
        <dbReference type="ARBA" id="ARBA00023015"/>
    </source>
</evidence>
<keyword evidence="2" id="KW-0238">DNA-binding</keyword>
<dbReference type="SMART" id="SM00342">
    <property type="entry name" value="HTH_ARAC"/>
    <property type="match status" value="1"/>
</dbReference>
<evidence type="ECO:0000259" key="4">
    <source>
        <dbReference type="PROSITE" id="PS01124"/>
    </source>
</evidence>
<sequence length="266" mass="31129">MQFITPSLQSRIFSATSAHIYIRPHILLQPYIAHYTLHIQEIANKNKELVLIPDIAGCMVFTPSSHELDIQFWGATTKTVIVNNNHPPQRFFIEFKPGGSFPFTGIPQKELLNQQVDMHQILPEWKYKIQEFWFSTTCIYDFLGLLEHFLLSKLHHNESPNFLNQLSICLREHKGLDEICAFSDRHLHRILQNQVGTGIKVYQRLIRMNQALDFIQNPSLSLTQIAYFCGYYDQSHFIHDFKQVCGVTPGVYRKQMSDFYNESFKF</sequence>
<dbReference type="EMBL" id="CP060636">
    <property type="protein sequence ID" value="QNM11440.1"/>
    <property type="molecule type" value="Genomic_DNA"/>
</dbReference>
<dbReference type="SUPFAM" id="SSF46689">
    <property type="entry name" value="Homeodomain-like"/>
    <property type="match status" value="1"/>
</dbReference>
<evidence type="ECO:0000256" key="2">
    <source>
        <dbReference type="ARBA" id="ARBA00023125"/>
    </source>
</evidence>
<dbReference type="AlphaFoldDB" id="A0A7G9GKV8"/>
<dbReference type="Gene3D" id="1.10.10.60">
    <property type="entry name" value="Homeodomain-like"/>
    <property type="match status" value="1"/>
</dbReference>
<dbReference type="GO" id="GO:0043565">
    <property type="term" value="F:sequence-specific DNA binding"/>
    <property type="evidence" value="ECO:0007669"/>
    <property type="project" value="InterPro"/>
</dbReference>
<proteinExistence type="predicted"/>
<feature type="domain" description="HTH araC/xylS-type" evidence="4">
    <location>
        <begin position="182"/>
        <end position="255"/>
    </location>
</feature>
<dbReference type="Pfam" id="PF20240">
    <property type="entry name" value="DUF6597"/>
    <property type="match status" value="1"/>
</dbReference>
<dbReference type="KEGG" id="ehn:H9Q80_14460"/>
<dbReference type="InterPro" id="IPR046532">
    <property type="entry name" value="DUF6597"/>
</dbReference>
<dbReference type="GO" id="GO:0003700">
    <property type="term" value="F:DNA-binding transcription factor activity"/>
    <property type="evidence" value="ECO:0007669"/>
    <property type="project" value="InterPro"/>
</dbReference>
<name>A0A7G9GKV8_9FIRM</name>
<evidence type="ECO:0000256" key="3">
    <source>
        <dbReference type="ARBA" id="ARBA00023163"/>
    </source>
</evidence>
<keyword evidence="3" id="KW-0804">Transcription</keyword>
<evidence type="ECO:0000313" key="6">
    <source>
        <dbReference type="Proteomes" id="UP000515856"/>
    </source>
</evidence>
<reference evidence="5 6" key="1">
    <citation type="submission" date="2020-08" db="EMBL/GenBank/DDBJ databases">
        <authorList>
            <person name="Liu C."/>
            <person name="Sun Q."/>
        </authorList>
    </citation>
    <scope>NUCLEOTIDE SEQUENCE [LARGE SCALE GENOMIC DNA]</scope>
    <source>
        <strain evidence="5 6">NSJ-61</strain>
    </source>
</reference>
<dbReference type="PRINTS" id="PR00032">
    <property type="entry name" value="HTHARAC"/>
</dbReference>
<dbReference type="RefSeq" id="WP_158552263.1">
    <property type="nucleotide sequence ID" value="NZ_CP060636.1"/>
</dbReference>
<protein>
    <submittedName>
        <fullName evidence="5">Helix-turn-helix transcriptional regulator</fullName>
    </submittedName>
</protein>
<accession>A0A7G9GKV8</accession>
<dbReference type="InterPro" id="IPR018060">
    <property type="entry name" value="HTH_AraC"/>
</dbReference>
<dbReference type="InterPro" id="IPR050204">
    <property type="entry name" value="AraC_XylS_family_regulators"/>
</dbReference>
<organism evidence="5 6">
    <name type="scientific">[Eubacterium] hominis</name>
    <dbReference type="NCBI Taxonomy" id="2764325"/>
    <lineage>
        <taxon>Bacteria</taxon>
        <taxon>Bacillati</taxon>
        <taxon>Bacillota</taxon>
        <taxon>Erysipelotrichia</taxon>
        <taxon>Erysipelotrichales</taxon>
        <taxon>Erysipelotrichaceae</taxon>
        <taxon>Amedibacillus</taxon>
    </lineage>
</organism>
<dbReference type="InterPro" id="IPR020449">
    <property type="entry name" value="Tscrpt_reg_AraC-type_HTH"/>
</dbReference>
<dbReference type="InterPro" id="IPR009057">
    <property type="entry name" value="Homeodomain-like_sf"/>
</dbReference>
<dbReference type="Proteomes" id="UP000515856">
    <property type="component" value="Chromosome"/>
</dbReference>
<gene>
    <name evidence="5" type="ORF">H9Q80_14460</name>
</gene>
<keyword evidence="6" id="KW-1185">Reference proteome</keyword>
<evidence type="ECO:0000313" key="5">
    <source>
        <dbReference type="EMBL" id="QNM11440.1"/>
    </source>
</evidence>